<dbReference type="InterPro" id="IPR017455">
    <property type="entry name" value="Znf_FYVE-rel"/>
</dbReference>
<name>A0A336LL81_CULSO</name>
<dbReference type="VEuPathDB" id="VectorBase:CSON013644"/>
<dbReference type="InterPro" id="IPR028730">
    <property type="entry name" value="ZFYVE26"/>
</dbReference>
<keyword evidence="3 5" id="KW-0863">Zinc-finger</keyword>
<dbReference type="InterPro" id="IPR013083">
    <property type="entry name" value="Znf_RING/FYVE/PHD"/>
</dbReference>
<sequence length="2288" mass="266979">MFFLCSVRIFTFSFKFITKGYSLQHISKNQFRNVLLSVMEEFNDYWDILPNKSIKVEKELKEFLSCAILQRQNNDYPNDDILPNFNTDSSSDLSSEAIQFLRFSLNDHPYPSFLLVNILKKEAPYEKVFDDLEYYTIANAVENVSESKEYGKVYCMLANVLLHSDKYERFCMQVLPVISDRINSGILSSTYVVIALLSRNDDLIRRFLQFEENLKIQNNCKKYIFNQLTLKNLNCLFEYLTFVNHHNFKDDHELSQYSRAIKLIEIFNNQAVDDIDINILLKRIEPLLEEIDDPSKNDLLKLYLLELRREHLLMDFLNENSSVNFVNVCHFSRQRKILYELLENVNISYSIFEKLKPVVNGHHEYMHQILEIHNPKKIVPRKDELEYFSIVLCVKLVTDLINIDENQEDYMQVLNQNISNIKEISKNIKDMSKRLRFCEILFTLLFIRFEDLSEGALPFHPPTYTNDFDTSDIDDHNKVMKFCSRVSSKTGFMTCESLARAILNFIKTYLLRIKRSHAFIEETEVNRDRHTNILDSVNDALYRFSIITKCMSQFIGGNLKVQTFHLDTLLKPHQVEDSQNLSTDEEQTGQKYYVGKRRTKRPKKNRMSSDSDKTSYSTTNSTTNGSENVLLDMKRSYTSERLRPRKIINKMLSSPDTLATLCASRGDMIELKNVIKNYQLFNTPADHYVRYMDKFEEQKLIMTSALKKKKNDSNNENISEKQFEASKIATFAYSTPIIQRQEELDLLEKYKPSYKFLRLYEIDGMKIVSLVDLMLSLPCNFPQNQYLYTQIIRHFDRLQNFDRTDLQSYSYVPFCYNLMEYLESYKHVYDKEITIQELLTSEFYPFNGKELSQRICKLELYLKLNKFNMNSFTSVEALEDKCYQMFEVFKFDINYYQRLFNYLNSVKKLLEFHPSEFDFSPDSLLMLDLDTIIGEIVNVEKVPPMEIEDLVIDLGKNLVHVLINYNLCPVIKQSTLLAIDEQGLLEYLDSCLKTEVCDVAKYDSNESSLKMESSYLLPCIERTNIMAAQLIREVHSISADKDFNLNMKILKHFSLLPQIQVLSKLYQGNVILATLNYDNIDLRLLHKYLISTANKKEAVHVIESIKEIQYKKHQISFEKIKDIFLVRLIDASENEDDYWYLCKIVNFNLKSEYVNKHLHKIKDSTLVRRLLKDLLSESYDKCLLPTYITQIKKWIHELDIYDGIALVLGDMNWLEVRQKSIDEPDVMLHELLDNVNDLLTILPNWIKLHPLIAVTDPLRIRNIYDSFSIFVSKNENQEVIKVLFDAIETMSCENILGLYEILLMGIKNLQSLKYVVDYLYMKAERNEKFQKYQITIKMLETLKEHERQNVWHLMTRPLLVIEQFLMNSRFEILSKMLSVIKPMLIEKPCKLCHDSFESNSSSGSLNISNLTRLIDISNSGSSDYIMINYDSNHIDEFITMDCVNVMLRIYASKALDIRISEKNSAASYSILSRMSVESPRSPNQHNMPKEAPPKESWVVDDDAGICMCCNKAIFTLLTRRHHCRRCGRVVCHTCSSKRVLIPELYADVLVRACNDCYYQMELEKDIMKKSSISDSTTDDHWQFTGNAKHDSLVRDEFSYEYAPNVNLCLSISDLYLSETECAQFLLDQARKLENLFRPLEPGHVNSEMDYELVAKMIHCLAVAAKVRGASDECNEIIAHSDIMQALVENKCESLMPMESINVNSIRKLRDTLIRAEQWQLALEVSTKYRFPTVGVMASWGIVCLKAGCFMTAREKFAHCFKHVESCTTQQESLISFILSDEPISQKQLKDWEQIKRPTQSPGLLNEIINIIENSYHITTSTTSTPCKNISNSKEVVEPNEPAFNIVNRLKNLKNITQNNFDDVVAERKMFRETRTLAKDAKGFIYKNQIITSKLFDEALFYLNSYASHSDIIDFLIKHYQIVSALRYILVQKIDAEMFIQKIYYPCLKQNNIDIIIDYMMDLDETLLIWKNYILQLCRHLEKRSSWKELYEIQVLIKDPIRASMTCIKFYTMNCKNYRDLFNNRQHLIKAQKHLEAEFELASHWEDIKMRKDERRNSLIMKRDMKSLGNLLRLMSLQLEVVQFLAQSESDGIDICGSITKICAETKSNLPTLFDGSREKLILAVLLLVHGNSISSGFTLSSRIIHEYSLNDTQVYGICAKYLATNDRINEISNLIQSIQTKDMPQTNHNALSDEILSLSIKTGYEHYGNLKKNELIALIPFVKEIGTKVMCYIYTNQLKSAYLLAVKYDRINDIKKILRQAELTDQKQVKKLCEKKLAIAKSETTNNV</sequence>
<organism evidence="8">
    <name type="scientific">Culicoides sonorensis</name>
    <name type="common">Biting midge</name>
    <dbReference type="NCBI Taxonomy" id="179676"/>
    <lineage>
        <taxon>Eukaryota</taxon>
        <taxon>Metazoa</taxon>
        <taxon>Ecdysozoa</taxon>
        <taxon>Arthropoda</taxon>
        <taxon>Hexapoda</taxon>
        <taxon>Insecta</taxon>
        <taxon>Pterygota</taxon>
        <taxon>Neoptera</taxon>
        <taxon>Endopterygota</taxon>
        <taxon>Diptera</taxon>
        <taxon>Nematocera</taxon>
        <taxon>Chironomoidea</taxon>
        <taxon>Ceratopogonidae</taxon>
        <taxon>Ceratopogoninae</taxon>
        <taxon>Culicoides</taxon>
        <taxon>Monoculicoides</taxon>
    </lineage>
</organism>
<keyword evidence="2" id="KW-0479">Metal-binding</keyword>
<dbReference type="InterPro" id="IPR000306">
    <property type="entry name" value="Znf_FYVE"/>
</dbReference>
<reference evidence="8" key="1">
    <citation type="submission" date="2018-07" db="EMBL/GenBank/DDBJ databases">
        <authorList>
            <person name="Quirk P.G."/>
            <person name="Krulwich T.A."/>
        </authorList>
    </citation>
    <scope>NUCLEOTIDE SEQUENCE</scope>
</reference>
<feature type="region of interest" description="Disordered" evidence="6">
    <location>
        <begin position="576"/>
        <end position="626"/>
    </location>
</feature>
<evidence type="ECO:0000256" key="5">
    <source>
        <dbReference type="PROSITE-ProRule" id="PRU00091"/>
    </source>
</evidence>
<feature type="domain" description="FYVE-type" evidence="7">
    <location>
        <begin position="1500"/>
        <end position="1561"/>
    </location>
</feature>
<dbReference type="InterPro" id="IPR011011">
    <property type="entry name" value="Znf_FYVE_PHD"/>
</dbReference>
<dbReference type="PROSITE" id="PS50178">
    <property type="entry name" value="ZF_FYVE"/>
    <property type="match status" value="1"/>
</dbReference>
<dbReference type="EMBL" id="UFQT01000006">
    <property type="protein sequence ID" value="SSX17393.1"/>
    <property type="molecule type" value="Genomic_DNA"/>
</dbReference>
<dbReference type="GO" id="GO:0000281">
    <property type="term" value="P:mitotic cytokinesis"/>
    <property type="evidence" value="ECO:0007669"/>
    <property type="project" value="InterPro"/>
</dbReference>
<dbReference type="GO" id="GO:0005813">
    <property type="term" value="C:centrosome"/>
    <property type="evidence" value="ECO:0007669"/>
    <property type="project" value="TreeGrafter"/>
</dbReference>
<accession>A0A336LL81</accession>
<dbReference type="Gene3D" id="3.30.40.10">
    <property type="entry name" value="Zinc/RING finger domain, C3HC4 (zinc finger)"/>
    <property type="match status" value="1"/>
</dbReference>
<evidence type="ECO:0000256" key="4">
    <source>
        <dbReference type="ARBA" id="ARBA00022833"/>
    </source>
</evidence>
<dbReference type="GO" id="GO:0000724">
    <property type="term" value="P:double-strand break repair via homologous recombination"/>
    <property type="evidence" value="ECO:0007669"/>
    <property type="project" value="InterPro"/>
</dbReference>
<evidence type="ECO:0000256" key="3">
    <source>
        <dbReference type="ARBA" id="ARBA00022771"/>
    </source>
</evidence>
<evidence type="ECO:0000256" key="6">
    <source>
        <dbReference type="SAM" id="MobiDB-lite"/>
    </source>
</evidence>
<evidence type="ECO:0000259" key="7">
    <source>
        <dbReference type="PROSITE" id="PS50178"/>
    </source>
</evidence>
<protein>
    <submittedName>
        <fullName evidence="8">CSON013644 protein</fullName>
    </submittedName>
</protein>
<feature type="compositionally biased region" description="Low complexity" evidence="6">
    <location>
        <begin position="614"/>
        <end position="626"/>
    </location>
</feature>
<dbReference type="Pfam" id="PF01363">
    <property type="entry name" value="FYVE"/>
    <property type="match status" value="1"/>
</dbReference>
<keyword evidence="4" id="KW-0862">Zinc</keyword>
<evidence type="ECO:0000313" key="8">
    <source>
        <dbReference type="EMBL" id="SSX17393.1"/>
    </source>
</evidence>
<feature type="compositionally biased region" description="Basic residues" evidence="6">
    <location>
        <begin position="594"/>
        <end position="606"/>
    </location>
</feature>
<evidence type="ECO:0000256" key="2">
    <source>
        <dbReference type="ARBA" id="ARBA00022723"/>
    </source>
</evidence>
<dbReference type="PANTHER" id="PTHR46591:SF1">
    <property type="entry name" value="ZINC FINGER FYVE DOMAIN-CONTAINING PROTEIN 26"/>
    <property type="match status" value="1"/>
</dbReference>
<dbReference type="Pfam" id="PF25569">
    <property type="entry name" value="TPR_ZFYVE26"/>
    <property type="match status" value="1"/>
</dbReference>
<dbReference type="GO" id="GO:0032266">
    <property type="term" value="F:phosphatidylinositol-3-phosphate binding"/>
    <property type="evidence" value="ECO:0007669"/>
    <property type="project" value="InterPro"/>
</dbReference>
<dbReference type="OMA" id="SYYTALC"/>
<dbReference type="InterPro" id="IPR057946">
    <property type="entry name" value="TPR_ZFYVE26"/>
</dbReference>
<gene>
    <name evidence="8" type="primary">CSON013644</name>
</gene>
<keyword evidence="1" id="KW-0597">Phosphoprotein</keyword>
<dbReference type="GO" id="GO:0032465">
    <property type="term" value="P:regulation of cytokinesis"/>
    <property type="evidence" value="ECO:0007669"/>
    <property type="project" value="TreeGrafter"/>
</dbReference>
<proteinExistence type="predicted"/>
<evidence type="ECO:0000256" key="1">
    <source>
        <dbReference type="ARBA" id="ARBA00022553"/>
    </source>
</evidence>
<dbReference type="SUPFAM" id="SSF57903">
    <property type="entry name" value="FYVE/PHD zinc finger"/>
    <property type="match status" value="1"/>
</dbReference>
<dbReference type="GO" id="GO:0005765">
    <property type="term" value="C:lysosomal membrane"/>
    <property type="evidence" value="ECO:0007669"/>
    <property type="project" value="TreeGrafter"/>
</dbReference>
<dbReference type="PANTHER" id="PTHR46591">
    <property type="entry name" value="ZINC FINGER FYVE DOMAIN-CONTAINING PROTEIN 26"/>
    <property type="match status" value="1"/>
</dbReference>
<dbReference type="GO" id="GO:0008270">
    <property type="term" value="F:zinc ion binding"/>
    <property type="evidence" value="ECO:0007669"/>
    <property type="project" value="UniProtKB-KW"/>
</dbReference>
<dbReference type="GO" id="GO:0030496">
    <property type="term" value="C:midbody"/>
    <property type="evidence" value="ECO:0007669"/>
    <property type="project" value="TreeGrafter"/>
</dbReference>
<dbReference type="SMART" id="SM00064">
    <property type="entry name" value="FYVE"/>
    <property type="match status" value="1"/>
</dbReference>